<accession>A0A0E9V506</accession>
<organism evidence="1">
    <name type="scientific">Anguilla anguilla</name>
    <name type="common">European freshwater eel</name>
    <name type="synonym">Muraena anguilla</name>
    <dbReference type="NCBI Taxonomy" id="7936"/>
    <lineage>
        <taxon>Eukaryota</taxon>
        <taxon>Metazoa</taxon>
        <taxon>Chordata</taxon>
        <taxon>Craniata</taxon>
        <taxon>Vertebrata</taxon>
        <taxon>Euteleostomi</taxon>
        <taxon>Actinopterygii</taxon>
        <taxon>Neopterygii</taxon>
        <taxon>Teleostei</taxon>
        <taxon>Anguilliformes</taxon>
        <taxon>Anguillidae</taxon>
        <taxon>Anguilla</taxon>
    </lineage>
</organism>
<dbReference type="AlphaFoldDB" id="A0A0E9V506"/>
<dbReference type="EMBL" id="GBXM01035368">
    <property type="protein sequence ID" value="JAH73209.1"/>
    <property type="molecule type" value="Transcribed_RNA"/>
</dbReference>
<name>A0A0E9V506_ANGAN</name>
<evidence type="ECO:0000313" key="1">
    <source>
        <dbReference type="EMBL" id="JAH73209.1"/>
    </source>
</evidence>
<reference evidence="1" key="2">
    <citation type="journal article" date="2015" name="Fish Shellfish Immunol.">
        <title>Early steps in the European eel (Anguilla anguilla)-Vibrio vulnificus interaction in the gills: Role of the RtxA13 toxin.</title>
        <authorList>
            <person name="Callol A."/>
            <person name="Pajuelo D."/>
            <person name="Ebbesson L."/>
            <person name="Teles M."/>
            <person name="MacKenzie S."/>
            <person name="Amaro C."/>
        </authorList>
    </citation>
    <scope>NUCLEOTIDE SEQUENCE</scope>
</reference>
<proteinExistence type="predicted"/>
<sequence length="34" mass="4199">MKEKKSKYCTESHTFPYKSVCWKSYAYIYFSKVH</sequence>
<reference evidence="1" key="1">
    <citation type="submission" date="2014-11" db="EMBL/GenBank/DDBJ databases">
        <authorList>
            <person name="Amaro Gonzalez C."/>
        </authorList>
    </citation>
    <scope>NUCLEOTIDE SEQUENCE</scope>
</reference>
<protein>
    <submittedName>
        <fullName evidence="1">Uncharacterized protein</fullName>
    </submittedName>
</protein>